<dbReference type="Pfam" id="PF01408">
    <property type="entry name" value="GFO_IDH_MocA"/>
    <property type="match status" value="1"/>
</dbReference>
<name>A0A437RL26_9BURK</name>
<keyword evidence="6" id="KW-1185">Reference proteome</keyword>
<evidence type="ECO:0000313" key="6">
    <source>
        <dbReference type="Proteomes" id="UP000285575"/>
    </source>
</evidence>
<evidence type="ECO:0000259" key="4">
    <source>
        <dbReference type="Pfam" id="PF22725"/>
    </source>
</evidence>
<dbReference type="InterPro" id="IPR050984">
    <property type="entry name" value="Gfo/Idh/MocA_domain"/>
</dbReference>
<dbReference type="InterPro" id="IPR036291">
    <property type="entry name" value="NAD(P)-bd_dom_sf"/>
</dbReference>
<reference evidence="5 6" key="1">
    <citation type="submission" date="2019-01" db="EMBL/GenBank/DDBJ databases">
        <authorList>
            <person name="Chen W.-M."/>
        </authorList>
    </citation>
    <scope>NUCLEOTIDE SEQUENCE [LARGE SCALE GENOMIC DNA]</scope>
    <source>
        <strain evidence="5 6">KYPY4</strain>
    </source>
</reference>
<evidence type="ECO:0000256" key="2">
    <source>
        <dbReference type="ARBA" id="ARBA00023002"/>
    </source>
</evidence>
<feature type="domain" description="Gfo/Idh/MocA-like oxidoreductase N-terminal" evidence="3">
    <location>
        <begin position="6"/>
        <end position="126"/>
    </location>
</feature>
<protein>
    <submittedName>
        <fullName evidence="5">Gfo/Idh/MocA family oxidoreductase</fullName>
    </submittedName>
</protein>
<dbReference type="Gene3D" id="3.30.360.10">
    <property type="entry name" value="Dihydrodipicolinate Reductase, domain 2"/>
    <property type="match status" value="1"/>
</dbReference>
<evidence type="ECO:0000313" key="5">
    <source>
        <dbReference type="EMBL" id="RVU47503.1"/>
    </source>
</evidence>
<dbReference type="SUPFAM" id="SSF51735">
    <property type="entry name" value="NAD(P)-binding Rossmann-fold domains"/>
    <property type="match status" value="1"/>
</dbReference>
<dbReference type="InterPro" id="IPR000683">
    <property type="entry name" value="Gfo/Idh/MocA-like_OxRdtase_N"/>
</dbReference>
<dbReference type="Pfam" id="PF22725">
    <property type="entry name" value="GFO_IDH_MocA_C3"/>
    <property type="match status" value="1"/>
</dbReference>
<dbReference type="GO" id="GO:0016491">
    <property type="term" value="F:oxidoreductase activity"/>
    <property type="evidence" value="ECO:0007669"/>
    <property type="project" value="UniProtKB-KW"/>
</dbReference>
<dbReference type="PANTHER" id="PTHR22604">
    <property type="entry name" value="OXIDOREDUCTASES"/>
    <property type="match status" value="1"/>
</dbReference>
<gene>
    <name evidence="5" type="ORF">EOE66_07110</name>
</gene>
<comment type="similarity">
    <text evidence="1">Belongs to the Gfo/Idh/MocA family.</text>
</comment>
<dbReference type="Proteomes" id="UP000285575">
    <property type="component" value="Unassembled WGS sequence"/>
</dbReference>
<dbReference type="GO" id="GO:0000166">
    <property type="term" value="F:nucleotide binding"/>
    <property type="evidence" value="ECO:0007669"/>
    <property type="project" value="InterPro"/>
</dbReference>
<dbReference type="RefSeq" id="WP_128227966.1">
    <property type="nucleotide sequence ID" value="NZ_SACR01000002.1"/>
</dbReference>
<dbReference type="EMBL" id="SACR01000002">
    <property type="protein sequence ID" value="RVU47503.1"/>
    <property type="molecule type" value="Genomic_DNA"/>
</dbReference>
<evidence type="ECO:0000259" key="3">
    <source>
        <dbReference type="Pfam" id="PF01408"/>
    </source>
</evidence>
<dbReference type="OrthoDB" id="9793050at2"/>
<dbReference type="AlphaFoldDB" id="A0A437RL26"/>
<proteinExistence type="inferred from homology"/>
<sequence length="344" mass="36743">MSDLDFRWGLIGPGAIAHRFAEAVQGLPGARLVAVAGRDEARSRAFAERWSGPAPVAASPSVAALLSRGDLDAVYIATPHSAHAEAVRACLQAGLPVLCEKPLVPTLAQARPLVALARERGVFLMEALWSRFLPLYGEIGAWLRRGDIGPLRAVHSSFAFRLGFDPSHRCFAPALAGGALLDIGVYNVALSRWALEQTLGACPALTAVHAQGLLAPTGVDQRVSAQLVYEGGAVVQFFCAFDSEGDNSLHLLGERGSIVVPQAFWQGTRATLVRQDGETRNVERPFEINGFEGEIREAMRCVRAGLVESPGMPHAESLALVATLDRLRAAVGVRYPFDNGQLAP</sequence>
<dbReference type="SUPFAM" id="SSF55347">
    <property type="entry name" value="Glyceraldehyde-3-phosphate dehydrogenase-like, C-terminal domain"/>
    <property type="match status" value="1"/>
</dbReference>
<evidence type="ECO:0000256" key="1">
    <source>
        <dbReference type="ARBA" id="ARBA00010928"/>
    </source>
</evidence>
<keyword evidence="2" id="KW-0560">Oxidoreductase</keyword>
<accession>A0A437RL26</accession>
<dbReference type="PANTHER" id="PTHR22604:SF105">
    <property type="entry name" value="TRANS-1,2-DIHYDROBENZENE-1,2-DIOL DEHYDROGENASE"/>
    <property type="match status" value="1"/>
</dbReference>
<organism evidence="5 6">
    <name type="scientific">Rubrivivax rivuli</name>
    <dbReference type="NCBI Taxonomy" id="1862385"/>
    <lineage>
        <taxon>Bacteria</taxon>
        <taxon>Pseudomonadati</taxon>
        <taxon>Pseudomonadota</taxon>
        <taxon>Betaproteobacteria</taxon>
        <taxon>Burkholderiales</taxon>
        <taxon>Sphaerotilaceae</taxon>
        <taxon>Rubrivivax</taxon>
    </lineage>
</organism>
<dbReference type="Gene3D" id="3.40.50.720">
    <property type="entry name" value="NAD(P)-binding Rossmann-like Domain"/>
    <property type="match status" value="1"/>
</dbReference>
<feature type="domain" description="GFO/IDH/MocA-like oxidoreductase" evidence="4">
    <location>
        <begin position="140"/>
        <end position="259"/>
    </location>
</feature>
<dbReference type="InterPro" id="IPR055170">
    <property type="entry name" value="GFO_IDH_MocA-like_dom"/>
</dbReference>
<comment type="caution">
    <text evidence="5">The sequence shown here is derived from an EMBL/GenBank/DDBJ whole genome shotgun (WGS) entry which is preliminary data.</text>
</comment>